<dbReference type="Pfam" id="PF12852">
    <property type="entry name" value="Cupin_6"/>
    <property type="match status" value="1"/>
</dbReference>
<accession>A0A0G4JYA4</accession>
<dbReference type="SMART" id="SM00342">
    <property type="entry name" value="HTH_ARAC"/>
    <property type="match status" value="1"/>
</dbReference>
<dbReference type="InterPro" id="IPR018062">
    <property type="entry name" value="HTH_AraC-typ_CS"/>
</dbReference>
<dbReference type="AlphaFoldDB" id="A0A0G4JYA4"/>
<keyword evidence="6" id="KW-1185">Reference proteome</keyword>
<protein>
    <submittedName>
        <fullName evidence="5">Transcriptional regulator, AraC family</fullName>
    </submittedName>
</protein>
<dbReference type="InterPro" id="IPR032783">
    <property type="entry name" value="AraC_lig"/>
</dbReference>
<dbReference type="Gene3D" id="1.10.10.60">
    <property type="entry name" value="Homeodomain-like"/>
    <property type="match status" value="2"/>
</dbReference>
<evidence type="ECO:0000313" key="6">
    <source>
        <dbReference type="Proteomes" id="UP000044377"/>
    </source>
</evidence>
<dbReference type="InterPro" id="IPR009057">
    <property type="entry name" value="Homeodomain-like_sf"/>
</dbReference>
<dbReference type="PROSITE" id="PS00041">
    <property type="entry name" value="HTH_ARAC_FAMILY_1"/>
    <property type="match status" value="1"/>
</dbReference>
<dbReference type="Proteomes" id="UP000044377">
    <property type="component" value="Unassembled WGS sequence"/>
</dbReference>
<keyword evidence="1" id="KW-0805">Transcription regulation</keyword>
<sequence>MRIILSIVRFFLPMDPLSDLLSLLHPTATISSGFTAGGDWSIDFADQHGQIKCYAILSGFCWMAVDGVDEPIRLEQGDAFVLPRGGPFRLASDLSLPATAAATLFPPARQGGTVVLGTGETFSLAGARFAVNESHADLLLGLLPPVVHLNGEVEQAALRWAVERMMQEMREALPGARLLAQDLAHMMLVQALRARLANARNLDTGWLAALADRRLRRAIQSMHADPARRWTLQDLGLEAGMSRTIFATRFREVMGETPMQYLTRWRMLLACDRLEHSAESITSLASSLGYESISAFSTAFKRVLGQSPQQYKVALEKTRLE</sequence>
<dbReference type="PANTHER" id="PTHR46796">
    <property type="entry name" value="HTH-TYPE TRANSCRIPTIONAL ACTIVATOR RHAS-RELATED"/>
    <property type="match status" value="1"/>
</dbReference>
<dbReference type="InterPro" id="IPR050204">
    <property type="entry name" value="AraC_XylS_family_regulators"/>
</dbReference>
<organism evidence="5 6">
    <name type="scientific">Brenneria goodwinii</name>
    <dbReference type="NCBI Taxonomy" id="1109412"/>
    <lineage>
        <taxon>Bacteria</taxon>
        <taxon>Pseudomonadati</taxon>
        <taxon>Pseudomonadota</taxon>
        <taxon>Gammaproteobacteria</taxon>
        <taxon>Enterobacterales</taxon>
        <taxon>Pectobacteriaceae</taxon>
        <taxon>Brenneria</taxon>
    </lineage>
</organism>
<dbReference type="Pfam" id="PF12833">
    <property type="entry name" value="HTH_18"/>
    <property type="match status" value="1"/>
</dbReference>
<dbReference type="InterPro" id="IPR020449">
    <property type="entry name" value="Tscrpt_reg_AraC-type_HTH"/>
</dbReference>
<evidence type="ECO:0000259" key="4">
    <source>
        <dbReference type="PROSITE" id="PS01124"/>
    </source>
</evidence>
<name>A0A0G4JYA4_9GAMM</name>
<feature type="domain" description="HTH araC/xylS-type" evidence="4">
    <location>
        <begin position="216"/>
        <end position="314"/>
    </location>
</feature>
<keyword evidence="2" id="KW-0238">DNA-binding</keyword>
<dbReference type="InterPro" id="IPR018060">
    <property type="entry name" value="HTH_AraC"/>
</dbReference>
<proteinExistence type="predicted"/>
<dbReference type="RefSeq" id="WP_231604171.1">
    <property type="nucleotide sequence ID" value="NZ_CGIG01000001.1"/>
</dbReference>
<evidence type="ECO:0000256" key="2">
    <source>
        <dbReference type="ARBA" id="ARBA00023125"/>
    </source>
</evidence>
<dbReference type="PANTHER" id="PTHR46796:SF7">
    <property type="entry name" value="ARAC FAMILY TRANSCRIPTIONAL REGULATOR"/>
    <property type="match status" value="1"/>
</dbReference>
<dbReference type="PRINTS" id="PR00032">
    <property type="entry name" value="HTHARAC"/>
</dbReference>
<gene>
    <name evidence="5" type="ORF">BN1221_03438</name>
</gene>
<reference evidence="6" key="1">
    <citation type="submission" date="2015-01" db="EMBL/GenBank/DDBJ databases">
        <authorList>
            <person name="Paterson Steve"/>
        </authorList>
    </citation>
    <scope>NUCLEOTIDE SEQUENCE [LARGE SCALE GENOMIC DNA]</scope>
    <source>
        <strain evidence="6">OBR1</strain>
    </source>
</reference>
<evidence type="ECO:0000256" key="1">
    <source>
        <dbReference type="ARBA" id="ARBA00023015"/>
    </source>
</evidence>
<evidence type="ECO:0000313" key="5">
    <source>
        <dbReference type="EMBL" id="CPR18849.1"/>
    </source>
</evidence>
<keyword evidence="3" id="KW-0804">Transcription</keyword>
<evidence type="ECO:0000256" key="3">
    <source>
        <dbReference type="ARBA" id="ARBA00023163"/>
    </source>
</evidence>
<dbReference type="GO" id="GO:0043565">
    <property type="term" value="F:sequence-specific DNA binding"/>
    <property type="evidence" value="ECO:0007669"/>
    <property type="project" value="InterPro"/>
</dbReference>
<dbReference type="STRING" id="1109412.BN1221_03438"/>
<dbReference type="GO" id="GO:0003700">
    <property type="term" value="F:DNA-binding transcription factor activity"/>
    <property type="evidence" value="ECO:0007669"/>
    <property type="project" value="InterPro"/>
</dbReference>
<dbReference type="PROSITE" id="PS01124">
    <property type="entry name" value="HTH_ARAC_FAMILY_2"/>
    <property type="match status" value="1"/>
</dbReference>
<dbReference type="EMBL" id="CGIG01000001">
    <property type="protein sequence ID" value="CPR18849.1"/>
    <property type="molecule type" value="Genomic_DNA"/>
</dbReference>
<dbReference type="SUPFAM" id="SSF46689">
    <property type="entry name" value="Homeodomain-like"/>
    <property type="match status" value="2"/>
</dbReference>